<sequence length="198" mass="23336">MKISLLENSHSFLKEALDKAVFSEKDPIQWKFAVFDLVQSIELSLKEKLRREHPVLIYSNIDRLENTVSIDQAINRLSKISKLYFSRSDINILTSAKKWRNLIVHYEFEINPKELKPLFAKLLGFLSYFHRKHLDDTLDNIVPTALWEKAIEIFEYSSELYERAKKLFDEEEIDSSLIWACEKCGWDAFVIQDDINTC</sequence>
<comment type="caution">
    <text evidence="1">The sequence shown here is derived from an EMBL/GenBank/DDBJ whole genome shotgun (WGS) entry which is preliminary data.</text>
</comment>
<name>X1F057_9ZZZZ</name>
<reference evidence="1" key="1">
    <citation type="journal article" date="2014" name="Front. Microbiol.">
        <title>High frequency of phylogenetically diverse reductive dehalogenase-homologous genes in deep subseafloor sedimentary metagenomes.</title>
        <authorList>
            <person name="Kawai M."/>
            <person name="Futagami T."/>
            <person name="Toyoda A."/>
            <person name="Takaki Y."/>
            <person name="Nishi S."/>
            <person name="Hori S."/>
            <person name="Arai W."/>
            <person name="Tsubouchi T."/>
            <person name="Morono Y."/>
            <person name="Uchiyama I."/>
            <person name="Ito T."/>
            <person name="Fujiyama A."/>
            <person name="Inagaki F."/>
            <person name="Takami H."/>
        </authorList>
    </citation>
    <scope>NUCLEOTIDE SEQUENCE</scope>
    <source>
        <strain evidence="1">Expedition CK06-06</strain>
    </source>
</reference>
<dbReference type="AlphaFoldDB" id="X1F057"/>
<protein>
    <recommendedName>
        <fullName evidence="2">HEPN domain-containing protein</fullName>
    </recommendedName>
</protein>
<gene>
    <name evidence="1" type="ORF">S03H2_07283</name>
</gene>
<evidence type="ECO:0008006" key="2">
    <source>
        <dbReference type="Google" id="ProtNLM"/>
    </source>
</evidence>
<dbReference type="EMBL" id="BARU01003333">
    <property type="protein sequence ID" value="GAH22784.1"/>
    <property type="molecule type" value="Genomic_DNA"/>
</dbReference>
<evidence type="ECO:0000313" key="1">
    <source>
        <dbReference type="EMBL" id="GAH22784.1"/>
    </source>
</evidence>
<feature type="non-terminal residue" evidence="1">
    <location>
        <position position="198"/>
    </location>
</feature>
<organism evidence="1">
    <name type="scientific">marine sediment metagenome</name>
    <dbReference type="NCBI Taxonomy" id="412755"/>
    <lineage>
        <taxon>unclassified sequences</taxon>
        <taxon>metagenomes</taxon>
        <taxon>ecological metagenomes</taxon>
    </lineage>
</organism>
<accession>X1F057</accession>
<proteinExistence type="predicted"/>